<gene>
    <name evidence="4" type="ORF">PSALAMII_LOCUS8687</name>
</gene>
<comment type="caution">
    <text evidence="4">The sequence shown here is derived from an EMBL/GenBank/DDBJ whole genome shotgun (WGS) entry which is preliminary data.</text>
</comment>
<feature type="signal peptide" evidence="3">
    <location>
        <begin position="1"/>
        <end position="25"/>
    </location>
</feature>
<dbReference type="OrthoDB" id="4357234at2759"/>
<feature type="compositionally biased region" description="Acidic residues" evidence="1">
    <location>
        <begin position="295"/>
        <end position="309"/>
    </location>
</feature>
<keyword evidence="2" id="KW-1133">Transmembrane helix</keyword>
<reference evidence="4" key="1">
    <citation type="submission" date="2021-07" db="EMBL/GenBank/DDBJ databases">
        <authorList>
            <person name="Branca A.L. A."/>
        </authorList>
    </citation>
    <scope>NUCLEOTIDE SEQUENCE</scope>
</reference>
<name>A0A9W4JL12_9EURO</name>
<evidence type="ECO:0000256" key="2">
    <source>
        <dbReference type="SAM" id="Phobius"/>
    </source>
</evidence>
<proteinExistence type="predicted"/>
<evidence type="ECO:0000313" key="5">
    <source>
        <dbReference type="Proteomes" id="UP001152646"/>
    </source>
</evidence>
<keyword evidence="2" id="KW-0812">Transmembrane</keyword>
<evidence type="ECO:0000256" key="1">
    <source>
        <dbReference type="SAM" id="MobiDB-lite"/>
    </source>
</evidence>
<protein>
    <submittedName>
        <fullName evidence="4">Uncharacterized protein</fullName>
    </submittedName>
</protein>
<feature type="chain" id="PRO_5040822549" evidence="3">
    <location>
        <begin position="26"/>
        <end position="309"/>
    </location>
</feature>
<feature type="compositionally biased region" description="Polar residues" evidence="1">
    <location>
        <begin position="57"/>
        <end position="75"/>
    </location>
</feature>
<feature type="transmembrane region" description="Helical" evidence="2">
    <location>
        <begin position="207"/>
        <end position="233"/>
    </location>
</feature>
<organism evidence="4 5">
    <name type="scientific">Penicillium salamii</name>
    <dbReference type="NCBI Taxonomy" id="1612424"/>
    <lineage>
        <taxon>Eukaryota</taxon>
        <taxon>Fungi</taxon>
        <taxon>Dikarya</taxon>
        <taxon>Ascomycota</taxon>
        <taxon>Pezizomycotina</taxon>
        <taxon>Eurotiomycetes</taxon>
        <taxon>Eurotiomycetidae</taxon>
        <taxon>Eurotiales</taxon>
        <taxon>Aspergillaceae</taxon>
        <taxon>Penicillium</taxon>
    </lineage>
</organism>
<dbReference type="Proteomes" id="UP001152646">
    <property type="component" value="Unassembled WGS sequence"/>
</dbReference>
<feature type="region of interest" description="Disordered" evidence="1">
    <location>
        <begin position="57"/>
        <end position="98"/>
    </location>
</feature>
<evidence type="ECO:0000256" key="3">
    <source>
        <dbReference type="SAM" id="SignalP"/>
    </source>
</evidence>
<dbReference type="EMBL" id="CAJVPA010000212">
    <property type="protein sequence ID" value="CAG8406367.1"/>
    <property type="molecule type" value="Genomic_DNA"/>
</dbReference>
<sequence>MHIDTRPSHFLFTLLILTFIHSVTSQPIKPNKWIKPDPFENLNSLGTWKTLEKESQSFFPSPSHVNHNHNPTWRPTSHDNEATERVGPNHSYTKGTPPPAIPAVPVVSVLLPTTDKLHKHYSEYMNFESGPNSELEGISTNAIASDRQNRYNEFLRNMHIKNAIHQEHGDTTSMAFSASSSGHTVSFFAYRISIPTLRLNLSSLAIYPFPGVVTTVIILLVLVWIAIITIGLVELGNYIWIRRRQADIGDARGDEEQSVELDELAKIPISVVAIPSDRNLVANESEPVHHRPGDSDVDSESDDDDYRIF</sequence>
<keyword evidence="3" id="KW-0732">Signal</keyword>
<evidence type="ECO:0000313" key="4">
    <source>
        <dbReference type="EMBL" id="CAG8406367.1"/>
    </source>
</evidence>
<dbReference type="AlphaFoldDB" id="A0A9W4JL12"/>
<feature type="region of interest" description="Disordered" evidence="1">
    <location>
        <begin position="283"/>
        <end position="309"/>
    </location>
</feature>
<keyword evidence="2" id="KW-0472">Membrane</keyword>
<accession>A0A9W4JL12</accession>